<dbReference type="InterPro" id="IPR015927">
    <property type="entry name" value="Peptidase_S24_S26A/B/C"/>
</dbReference>
<comment type="caution">
    <text evidence="6">The sequence shown here is derived from an EMBL/GenBank/DDBJ whole genome shotgun (WGS) entry which is preliminary data.</text>
</comment>
<keyword evidence="3" id="KW-0804">Transcription</keyword>
<proteinExistence type="predicted"/>
<dbReference type="Gene3D" id="2.10.109.10">
    <property type="entry name" value="Umud Fragment, subunit A"/>
    <property type="match status" value="1"/>
</dbReference>
<evidence type="ECO:0000313" key="7">
    <source>
        <dbReference type="Proteomes" id="UP001144471"/>
    </source>
</evidence>
<evidence type="ECO:0000256" key="3">
    <source>
        <dbReference type="ARBA" id="ARBA00023163"/>
    </source>
</evidence>
<dbReference type="EMBL" id="BSDY01000016">
    <property type="protein sequence ID" value="GLI57338.1"/>
    <property type="molecule type" value="Genomic_DNA"/>
</dbReference>
<dbReference type="RefSeq" id="WP_281836896.1">
    <property type="nucleotide sequence ID" value="NZ_BSDY01000016.1"/>
</dbReference>
<dbReference type="InterPro" id="IPR001387">
    <property type="entry name" value="Cro/C1-type_HTH"/>
</dbReference>
<protein>
    <recommendedName>
        <fullName evidence="5">HTH cro/C1-type domain-containing protein</fullName>
    </recommendedName>
</protein>
<dbReference type="Proteomes" id="UP001144471">
    <property type="component" value="Unassembled WGS sequence"/>
</dbReference>
<dbReference type="InterPro" id="IPR010982">
    <property type="entry name" value="Lambda_DNA-bd_dom_sf"/>
</dbReference>
<dbReference type="GO" id="GO:0003677">
    <property type="term" value="F:DNA binding"/>
    <property type="evidence" value="ECO:0007669"/>
    <property type="project" value="UniProtKB-KW"/>
</dbReference>
<organism evidence="6 7">
    <name type="scientific">Propionigenium maris DSM 9537</name>
    <dbReference type="NCBI Taxonomy" id="1123000"/>
    <lineage>
        <taxon>Bacteria</taxon>
        <taxon>Fusobacteriati</taxon>
        <taxon>Fusobacteriota</taxon>
        <taxon>Fusobacteriia</taxon>
        <taxon>Fusobacteriales</taxon>
        <taxon>Fusobacteriaceae</taxon>
        <taxon>Propionigenium</taxon>
    </lineage>
</organism>
<reference evidence="6" key="1">
    <citation type="submission" date="2022-12" db="EMBL/GenBank/DDBJ databases">
        <title>Reference genome sequencing for broad-spectrum identification of bacterial and archaeal isolates by mass spectrometry.</title>
        <authorList>
            <person name="Sekiguchi Y."/>
            <person name="Tourlousse D.M."/>
        </authorList>
    </citation>
    <scope>NUCLEOTIDE SEQUENCE</scope>
    <source>
        <strain evidence="6">10succ1</strain>
    </source>
</reference>
<evidence type="ECO:0000259" key="5">
    <source>
        <dbReference type="PROSITE" id="PS50943"/>
    </source>
</evidence>
<dbReference type="CDD" id="cd00093">
    <property type="entry name" value="HTH_XRE"/>
    <property type="match status" value="1"/>
</dbReference>
<keyword evidence="2" id="KW-0238">DNA-binding</keyword>
<evidence type="ECO:0000256" key="2">
    <source>
        <dbReference type="ARBA" id="ARBA00023125"/>
    </source>
</evidence>
<keyword evidence="7" id="KW-1185">Reference proteome</keyword>
<gene>
    <name evidence="6" type="ORF">PM10SUCC1_28520</name>
</gene>
<evidence type="ECO:0000313" key="6">
    <source>
        <dbReference type="EMBL" id="GLI57338.1"/>
    </source>
</evidence>
<dbReference type="PANTHER" id="PTHR40661">
    <property type="match status" value="1"/>
</dbReference>
<dbReference type="SUPFAM" id="SSF47413">
    <property type="entry name" value="lambda repressor-like DNA-binding domains"/>
    <property type="match status" value="1"/>
</dbReference>
<dbReference type="CDD" id="cd06529">
    <property type="entry name" value="S24_LexA-like"/>
    <property type="match status" value="1"/>
</dbReference>
<dbReference type="PANTHER" id="PTHR40661:SF3">
    <property type="entry name" value="FELS-1 PROPHAGE TRANSCRIPTIONAL REGULATOR"/>
    <property type="match status" value="1"/>
</dbReference>
<dbReference type="SMART" id="SM00530">
    <property type="entry name" value="HTH_XRE"/>
    <property type="match status" value="1"/>
</dbReference>
<feature type="domain" description="HTH cro/C1-type" evidence="5">
    <location>
        <begin position="7"/>
        <end position="60"/>
    </location>
</feature>
<dbReference type="InterPro" id="IPR039418">
    <property type="entry name" value="LexA-like"/>
</dbReference>
<dbReference type="InterPro" id="IPR036286">
    <property type="entry name" value="LexA/Signal_pep-like_sf"/>
</dbReference>
<dbReference type="Gene3D" id="1.10.260.40">
    <property type="entry name" value="lambda repressor-like DNA-binding domains"/>
    <property type="match status" value="1"/>
</dbReference>
<dbReference type="Pfam" id="PF01381">
    <property type="entry name" value="HTH_3"/>
    <property type="match status" value="1"/>
</dbReference>
<accession>A0A9W6GLK7</accession>
<name>A0A9W6GLK7_9FUSO</name>
<evidence type="ECO:0000256" key="1">
    <source>
        <dbReference type="ARBA" id="ARBA00023015"/>
    </source>
</evidence>
<sequence>MSFGNFLKEKRQKKGYTLRQMAYKTGFSHTYISDIEKEVAAKVETIEKIADVLELTKDEIAFLKREIEYFKTPKSVLEELNRLKKEKECKKEESNISHIVEGDYIQIPLYDSVSAGMGLEPDPMPVDFIPMPASMGKGCVAINVEGDSMETTINNGSVVLVKKDTEVGNNEIGVFLHEEEAVVKRYRCIDKKCYLVSDNKEYPAREVRKGDNFKVCGKVVWIMNKA</sequence>
<keyword evidence="1" id="KW-0805">Transcription regulation</keyword>
<dbReference type="PROSITE" id="PS50943">
    <property type="entry name" value="HTH_CROC1"/>
    <property type="match status" value="1"/>
</dbReference>
<dbReference type="Pfam" id="PF00717">
    <property type="entry name" value="Peptidase_S24"/>
    <property type="match status" value="1"/>
</dbReference>
<feature type="coiled-coil region" evidence="4">
    <location>
        <begin position="46"/>
        <end position="97"/>
    </location>
</feature>
<evidence type="ECO:0000256" key="4">
    <source>
        <dbReference type="SAM" id="Coils"/>
    </source>
</evidence>
<keyword evidence="4" id="KW-0175">Coiled coil</keyword>
<dbReference type="SUPFAM" id="SSF51306">
    <property type="entry name" value="LexA/Signal peptidase"/>
    <property type="match status" value="1"/>
</dbReference>
<dbReference type="AlphaFoldDB" id="A0A9W6GLK7"/>